<feature type="compositionally biased region" description="Basic and acidic residues" evidence="1">
    <location>
        <begin position="1"/>
        <end position="17"/>
    </location>
</feature>
<reference evidence="2 3" key="1">
    <citation type="submission" date="2020-02" db="EMBL/GenBank/DDBJ databases">
        <title>Integrative conjugative elements (ICEs) and plasmids drive adaptation of Pseudomonas nitroreducens strain HBP1 to wastewater environment.</title>
        <authorList>
            <person name="Sentchilo V."/>
            <person name="Carraro N."/>
            <person name="Bertelli C."/>
            <person name="van der Meer J.R."/>
        </authorList>
    </citation>
    <scope>NUCLEOTIDE SEQUENCE [LARGE SCALE GENOMIC DNA]</scope>
    <source>
        <strain evidence="2 3">HBP1</strain>
    </source>
</reference>
<evidence type="ECO:0000313" key="3">
    <source>
        <dbReference type="Proteomes" id="UP000501063"/>
    </source>
</evidence>
<feature type="region of interest" description="Disordered" evidence="1">
    <location>
        <begin position="1"/>
        <end position="55"/>
    </location>
</feature>
<protein>
    <submittedName>
        <fullName evidence="2">Uncharacterized protein</fullName>
    </submittedName>
</protein>
<gene>
    <name evidence="2" type="ORF">G5B91_19455</name>
</gene>
<sequence>MASFHTVEDQARPDAWPDNKNGAPNSHAARDVAGTPQPKDSGSPPMAGIRDIEVR</sequence>
<dbReference type="Proteomes" id="UP000501063">
    <property type="component" value="Chromosome"/>
</dbReference>
<dbReference type="RefSeq" id="WP_157837666.1">
    <property type="nucleotide sequence ID" value="NZ_CP049140.1"/>
</dbReference>
<evidence type="ECO:0000313" key="2">
    <source>
        <dbReference type="EMBL" id="QIE88329.1"/>
    </source>
</evidence>
<name>A0A6G6IZ37_PSENT</name>
<dbReference type="KEGG" id="pnt:G5B91_19455"/>
<dbReference type="EMBL" id="CP049140">
    <property type="protein sequence ID" value="QIE88329.1"/>
    <property type="molecule type" value="Genomic_DNA"/>
</dbReference>
<accession>A0A6G6IZ37</accession>
<proteinExistence type="predicted"/>
<organism evidence="2 3">
    <name type="scientific">Pseudomonas nitroreducens</name>
    <dbReference type="NCBI Taxonomy" id="46680"/>
    <lineage>
        <taxon>Bacteria</taxon>
        <taxon>Pseudomonadati</taxon>
        <taxon>Pseudomonadota</taxon>
        <taxon>Gammaproteobacteria</taxon>
        <taxon>Pseudomonadales</taxon>
        <taxon>Pseudomonadaceae</taxon>
        <taxon>Pseudomonas</taxon>
    </lineage>
</organism>
<dbReference type="AlphaFoldDB" id="A0A6G6IZ37"/>
<evidence type="ECO:0000256" key="1">
    <source>
        <dbReference type="SAM" id="MobiDB-lite"/>
    </source>
</evidence>